<comment type="caution">
    <text evidence="1">The sequence shown here is derived from an EMBL/GenBank/DDBJ whole genome shotgun (WGS) entry which is preliminary data.</text>
</comment>
<proteinExistence type="predicted"/>
<name>D3BFP1_HETP5</name>
<dbReference type="Proteomes" id="UP000001396">
    <property type="component" value="Unassembled WGS sequence"/>
</dbReference>
<dbReference type="InParanoid" id="D3BFP1"/>
<evidence type="ECO:0000313" key="1">
    <source>
        <dbReference type="EMBL" id="EFA79955.1"/>
    </source>
</evidence>
<dbReference type="AlphaFoldDB" id="D3BFP1"/>
<evidence type="ECO:0000313" key="2">
    <source>
        <dbReference type="Proteomes" id="UP000001396"/>
    </source>
</evidence>
<dbReference type="FunCoup" id="D3BFP1">
    <property type="interactions" value="805"/>
</dbReference>
<dbReference type="PANTHER" id="PTHR39532">
    <property type="entry name" value="F-BOX DOMAIN-CONTAINING PROTEIN-RELATED"/>
    <property type="match status" value="1"/>
</dbReference>
<dbReference type="GeneID" id="31362257"/>
<gene>
    <name evidence="1" type="ORF">PPL_06776</name>
</gene>
<protein>
    <submittedName>
        <fullName evidence="1">Uncharacterized protein</fullName>
    </submittedName>
</protein>
<reference evidence="1 2" key="1">
    <citation type="journal article" date="2011" name="Genome Res.">
        <title>Phylogeny-wide analysis of social amoeba genomes highlights ancient origins for complex intercellular communication.</title>
        <authorList>
            <person name="Heidel A.J."/>
            <person name="Lawal H.M."/>
            <person name="Felder M."/>
            <person name="Schilde C."/>
            <person name="Helps N.R."/>
            <person name="Tunggal B."/>
            <person name="Rivero F."/>
            <person name="John U."/>
            <person name="Schleicher M."/>
            <person name="Eichinger L."/>
            <person name="Platzer M."/>
            <person name="Noegel A.A."/>
            <person name="Schaap P."/>
            <person name="Gloeckner G."/>
        </authorList>
    </citation>
    <scope>NUCLEOTIDE SEQUENCE [LARGE SCALE GENOMIC DNA]</scope>
    <source>
        <strain evidence="2">ATCC 26659 / Pp 5 / PN500</strain>
    </source>
</reference>
<dbReference type="EMBL" id="ADBJ01000031">
    <property type="protein sequence ID" value="EFA79955.1"/>
    <property type="molecule type" value="Genomic_DNA"/>
</dbReference>
<keyword evidence="2" id="KW-1185">Reference proteome</keyword>
<dbReference type="RefSeq" id="XP_020432075.1">
    <property type="nucleotide sequence ID" value="XM_020577627.1"/>
</dbReference>
<accession>D3BFP1</accession>
<organism evidence="1 2">
    <name type="scientific">Heterostelium pallidum (strain ATCC 26659 / Pp 5 / PN500)</name>
    <name type="common">Cellular slime mold</name>
    <name type="synonym">Polysphondylium pallidum</name>
    <dbReference type="NCBI Taxonomy" id="670386"/>
    <lineage>
        <taxon>Eukaryota</taxon>
        <taxon>Amoebozoa</taxon>
        <taxon>Evosea</taxon>
        <taxon>Eumycetozoa</taxon>
        <taxon>Dictyostelia</taxon>
        <taxon>Acytosteliales</taxon>
        <taxon>Acytosteliaceae</taxon>
        <taxon>Heterostelium</taxon>
    </lineage>
</organism>
<sequence>MIPSDKVKDKENVIGQKRTHEDLLLDESLSSQQLKKIDSTKSDDNNQTDKNNIIESLHSTFNFKDFNTLTNFIGIYDLYFRCSHSDSTESVREQCVGFFANYHNDSKYSHYFDVRGFTKFIAEVFFDPSDDVFDALKVLTAEFKLFNTGVVKPTYQAIIDDKRFKEWFINLNESNINLLKFKIARLEGLFEPEQEYKLNFFTYEKLYDIVHPVNAKLSDIMLDNIIAYIISTNNVFVNFKNLTNESPKIIKGKHLLHYALVSKQFFKAIAKATNTRLVSWTGYLNFNFDNNNNNNLKNNNNNNNEYSLFRLPPMYFDYESIKYIPYDKGVDHINRFFSRVETFTVKSDEFDHSVDTFCYSDTTDPDVSVARESVYKNSFNDHETIEEQYRQSMVEDGYLVYPPVMQNLKEIYVYQYHGYKVNYDKLLSHIIQGTPSGNGHGIERFTMEVKKNFEGRPSTIYFDFIRTLVKLHSTTLKSIRLLYPKKKFNDSDYRNLDGLLKTILPKLNDHGIKFSWNIKLDQKKFQKVKRSEDVFQFLLQISEFNE</sequence>